<dbReference type="PANTHER" id="PTHR48038">
    <property type="entry name" value="RIBONUCLEOPROTEIN RB97D"/>
    <property type="match status" value="1"/>
</dbReference>
<keyword evidence="7" id="KW-1185">Reference proteome</keyword>
<feature type="compositionally biased region" description="Basic and acidic residues" evidence="3">
    <location>
        <begin position="338"/>
        <end position="351"/>
    </location>
</feature>
<feature type="compositionally biased region" description="Basic residues" evidence="3">
    <location>
        <begin position="352"/>
        <end position="368"/>
    </location>
</feature>
<evidence type="ECO:0000259" key="5">
    <source>
        <dbReference type="PROSITE" id="PS50158"/>
    </source>
</evidence>
<feature type="region of interest" description="Disordered" evidence="3">
    <location>
        <begin position="313"/>
        <end position="463"/>
    </location>
</feature>
<dbReference type="Proteomes" id="UP000827721">
    <property type="component" value="Unassembled WGS sequence"/>
</dbReference>
<name>A0ABQ8HCC4_9ROSI</name>
<evidence type="ECO:0000256" key="3">
    <source>
        <dbReference type="SAM" id="MobiDB-lite"/>
    </source>
</evidence>
<keyword evidence="1" id="KW-0863">Zinc-finger</keyword>
<dbReference type="InterPro" id="IPR000504">
    <property type="entry name" value="RRM_dom"/>
</dbReference>
<evidence type="ECO:0000256" key="1">
    <source>
        <dbReference type="PROSITE-ProRule" id="PRU00047"/>
    </source>
</evidence>
<dbReference type="EMBL" id="JAFEMO010000012">
    <property type="protein sequence ID" value="KAH7554140.1"/>
    <property type="molecule type" value="Genomic_DNA"/>
</dbReference>
<dbReference type="PROSITE" id="PS50158">
    <property type="entry name" value="ZF_CCHC"/>
    <property type="match status" value="1"/>
</dbReference>
<dbReference type="CDD" id="cd00590">
    <property type="entry name" value="RRM_SF"/>
    <property type="match status" value="1"/>
</dbReference>
<sequence length="707" mass="79945">MSLYIGNLSSRTHRDELECVFQRFGQCNVRLKDGYGFVVYNFPPNAEKALRALQGRNICGKPLTLTWSNKQPRPFNRSMKDARSYEPLRQRSSVKGEGDVYRKVLSNGLQDYKFGDNKQDRSQRRLISVDMLDEDASYPWNGMEDNIQEDHHDCGVTSPDQGGSVEPNLVDKGRWGEEFHDQLNDKSVENGRYEHYKGFDRKGEDENHQMAYSGGSPAPKSSHEIMGREHLFEGTLDIHNGSKHQQTCYNCGGIGHKMQNCSRENFSRRKFMRFDHRHGDDISRTVRGEGELERYGTRYQGKLQTTKDSVSMSRYLGDRKASGSRRNRKLIRYGSSAKIEKIDRAQKEDHRGKKRHNRDFGNQKKHGEKKANSSSSVHFDYIKSRPHSTSRSSKAVPRSGLHSRSRLVSSRAHSPSCNSGSSSTSHYSRSKRSQCRSKLSTHMSLSVSVSPDRPVLSSPNKGKLDLKGFLGNAASSKSKEILFEKGLQVGDAGLENAELENNMPVVKNENALSSSKLEDEINEDLPIGRDKNENHTVPTSLYEMTTPSTRLSETLKETKQHQNSDASMMVRMSLPIENQHLKAPDNSHLCHSTSSMPLSEKATLTARSLSSETLKAAKEQKLSDASMMVHVPLPIKNQHSEAPVTSHSGCSMSISSDETYMVLKHYGLELPDDNERHLPLDAYFGSARLWPWQIIYYRRLKKGPISM</sequence>
<evidence type="ECO:0000256" key="2">
    <source>
        <dbReference type="PROSITE-ProRule" id="PRU00176"/>
    </source>
</evidence>
<dbReference type="Gene3D" id="3.30.70.330">
    <property type="match status" value="1"/>
</dbReference>
<keyword evidence="1" id="KW-0862">Zinc</keyword>
<comment type="caution">
    <text evidence="6">The sequence shown here is derived from an EMBL/GenBank/DDBJ whole genome shotgun (WGS) entry which is preliminary data.</text>
</comment>
<dbReference type="Pfam" id="PF00076">
    <property type="entry name" value="RRM_1"/>
    <property type="match status" value="1"/>
</dbReference>
<organism evidence="6 7">
    <name type="scientific">Xanthoceras sorbifolium</name>
    <dbReference type="NCBI Taxonomy" id="99658"/>
    <lineage>
        <taxon>Eukaryota</taxon>
        <taxon>Viridiplantae</taxon>
        <taxon>Streptophyta</taxon>
        <taxon>Embryophyta</taxon>
        <taxon>Tracheophyta</taxon>
        <taxon>Spermatophyta</taxon>
        <taxon>Magnoliopsida</taxon>
        <taxon>eudicotyledons</taxon>
        <taxon>Gunneridae</taxon>
        <taxon>Pentapetalae</taxon>
        <taxon>rosids</taxon>
        <taxon>malvids</taxon>
        <taxon>Sapindales</taxon>
        <taxon>Sapindaceae</taxon>
        <taxon>Xanthoceroideae</taxon>
        <taxon>Xanthoceras</taxon>
    </lineage>
</organism>
<reference evidence="6 7" key="1">
    <citation type="submission" date="2021-02" db="EMBL/GenBank/DDBJ databases">
        <title>Plant Genome Project.</title>
        <authorList>
            <person name="Zhang R.-G."/>
        </authorList>
    </citation>
    <scope>NUCLEOTIDE SEQUENCE [LARGE SCALE GENOMIC DNA]</scope>
    <source>
        <tissue evidence="6">Leaves</tissue>
    </source>
</reference>
<evidence type="ECO:0000313" key="7">
    <source>
        <dbReference type="Proteomes" id="UP000827721"/>
    </source>
</evidence>
<accession>A0ABQ8HCC4</accession>
<feature type="compositionally biased region" description="Basic and acidic residues" evidence="3">
    <location>
        <begin position="78"/>
        <end position="91"/>
    </location>
</feature>
<protein>
    <submittedName>
        <fullName evidence="6">Uncharacterized protein</fullName>
    </submittedName>
</protein>
<keyword evidence="2" id="KW-0694">RNA-binding</keyword>
<feature type="compositionally biased region" description="Polar residues" evidence="3">
    <location>
        <begin position="436"/>
        <end position="449"/>
    </location>
</feature>
<dbReference type="PROSITE" id="PS50102">
    <property type="entry name" value="RRM"/>
    <property type="match status" value="1"/>
</dbReference>
<gene>
    <name evidence="6" type="ORF">JRO89_XS12G0119000</name>
</gene>
<evidence type="ECO:0000259" key="4">
    <source>
        <dbReference type="PROSITE" id="PS50102"/>
    </source>
</evidence>
<feature type="compositionally biased region" description="Basic residues" evidence="3">
    <location>
        <begin position="322"/>
        <end position="331"/>
    </location>
</feature>
<feature type="compositionally biased region" description="Low complexity" evidence="3">
    <location>
        <begin position="414"/>
        <end position="427"/>
    </location>
</feature>
<dbReference type="SMART" id="SM00360">
    <property type="entry name" value="RRM"/>
    <property type="match status" value="1"/>
</dbReference>
<dbReference type="InterPro" id="IPR035979">
    <property type="entry name" value="RBD_domain_sf"/>
</dbReference>
<dbReference type="InterPro" id="IPR001878">
    <property type="entry name" value="Znf_CCHC"/>
</dbReference>
<dbReference type="InterPro" id="IPR012677">
    <property type="entry name" value="Nucleotide-bd_a/b_plait_sf"/>
</dbReference>
<feature type="region of interest" description="Disordered" evidence="3">
    <location>
        <begin position="70"/>
        <end position="91"/>
    </location>
</feature>
<proteinExistence type="predicted"/>
<feature type="domain" description="CCHC-type" evidence="5">
    <location>
        <begin position="248"/>
        <end position="261"/>
    </location>
</feature>
<evidence type="ECO:0000313" key="6">
    <source>
        <dbReference type="EMBL" id="KAH7554140.1"/>
    </source>
</evidence>
<dbReference type="PANTHER" id="PTHR48038:SF2">
    <property type="entry name" value="OS02G0536400 PROTEIN"/>
    <property type="match status" value="1"/>
</dbReference>
<dbReference type="SUPFAM" id="SSF54928">
    <property type="entry name" value="RNA-binding domain, RBD"/>
    <property type="match status" value="1"/>
</dbReference>
<feature type="region of interest" description="Disordered" evidence="3">
    <location>
        <begin position="505"/>
        <end position="535"/>
    </location>
</feature>
<keyword evidence="1" id="KW-0479">Metal-binding</keyword>
<feature type="domain" description="RRM" evidence="4">
    <location>
        <begin position="1"/>
        <end position="70"/>
    </location>
</feature>